<dbReference type="AlphaFoldDB" id="A0A9W6SRJ6"/>
<dbReference type="Gene3D" id="1.10.606.20">
    <property type="match status" value="1"/>
</dbReference>
<accession>A0A9W6SRJ6</accession>
<gene>
    <name evidence="2" type="ORF">Afil01_54620</name>
</gene>
<dbReference type="RefSeq" id="WP_285665897.1">
    <property type="nucleotide sequence ID" value="NZ_BSTX01000004.1"/>
</dbReference>
<evidence type="ECO:0000313" key="2">
    <source>
        <dbReference type="EMBL" id="GLZ80655.1"/>
    </source>
</evidence>
<comment type="caution">
    <text evidence="2">The sequence shown here is derived from an EMBL/GenBank/DDBJ whole genome shotgun (WGS) entry which is preliminary data.</text>
</comment>
<sequence>MSIKPTRRNLLTAAALTPVAIAAGSLTAESASASTVDTALEWYDLTVTTITEAGSPAQVTNSRTWAIAWLAAARAQQRETAPEFRQAALASAIHSVLSAQVPARATVLDAALTTTLSRLRNRPGKHRGVTAGREEAQALLGERAGDGLDPASVNPPYDAGPAAPGVWQPTPPSYTPGQQSGTRFARPFLLPTADAFRPGPPPALGSARNIADLEEVRLYGGLNSTVRTQAQADTALFWYGSSQVLYNPVLRAALAGSHRSLVWRTTLVALFHIALVDTQIATSDTKYHYHWWRPVTALAGTGWQPFHVTPSHPDYVSGHNIYSGAAEGVLTDLVGARTAPYTVVSPSSGTTRTYTDWATPSRENVDARVWSGIHTRSADEQGIVLGKKVARHTLREAWRLF</sequence>
<feature type="signal peptide" evidence="1">
    <location>
        <begin position="1"/>
        <end position="22"/>
    </location>
</feature>
<dbReference type="InterPro" id="IPR052559">
    <property type="entry name" value="V-haloperoxidase"/>
</dbReference>
<dbReference type="PANTHER" id="PTHR34599:SF1">
    <property type="entry name" value="PHOSPHATIDIC ACID PHOSPHATASE TYPE 2_HALOPEROXIDASE DOMAIN-CONTAINING PROTEIN"/>
    <property type="match status" value="1"/>
</dbReference>
<dbReference type="CDD" id="cd03398">
    <property type="entry name" value="PAP2_haloperoxidase"/>
    <property type="match status" value="1"/>
</dbReference>
<reference evidence="2" key="1">
    <citation type="submission" date="2023-03" db="EMBL/GenBank/DDBJ databases">
        <title>Actinorhabdospora filicis NBRC 111898.</title>
        <authorList>
            <person name="Ichikawa N."/>
            <person name="Sato H."/>
            <person name="Tonouchi N."/>
        </authorList>
    </citation>
    <scope>NUCLEOTIDE SEQUENCE</scope>
    <source>
        <strain evidence="2">NBRC 111898</strain>
    </source>
</reference>
<proteinExistence type="predicted"/>
<dbReference type="InterPro" id="IPR006311">
    <property type="entry name" value="TAT_signal"/>
</dbReference>
<dbReference type="PROSITE" id="PS51318">
    <property type="entry name" value="TAT"/>
    <property type="match status" value="1"/>
</dbReference>
<dbReference type="Proteomes" id="UP001165079">
    <property type="component" value="Unassembled WGS sequence"/>
</dbReference>
<dbReference type="EMBL" id="BSTX01000004">
    <property type="protein sequence ID" value="GLZ80655.1"/>
    <property type="molecule type" value="Genomic_DNA"/>
</dbReference>
<evidence type="ECO:0000313" key="3">
    <source>
        <dbReference type="Proteomes" id="UP001165079"/>
    </source>
</evidence>
<evidence type="ECO:0008006" key="4">
    <source>
        <dbReference type="Google" id="ProtNLM"/>
    </source>
</evidence>
<dbReference type="PANTHER" id="PTHR34599">
    <property type="entry name" value="PEROXIDASE-RELATED"/>
    <property type="match status" value="1"/>
</dbReference>
<protein>
    <recommendedName>
        <fullName evidence="4">PAP2 superfamily protein</fullName>
    </recommendedName>
</protein>
<keyword evidence="1" id="KW-0732">Signal</keyword>
<evidence type="ECO:0000256" key="1">
    <source>
        <dbReference type="SAM" id="SignalP"/>
    </source>
</evidence>
<organism evidence="2 3">
    <name type="scientific">Actinorhabdospora filicis</name>
    <dbReference type="NCBI Taxonomy" id="1785913"/>
    <lineage>
        <taxon>Bacteria</taxon>
        <taxon>Bacillati</taxon>
        <taxon>Actinomycetota</taxon>
        <taxon>Actinomycetes</taxon>
        <taxon>Micromonosporales</taxon>
        <taxon>Micromonosporaceae</taxon>
        <taxon>Actinorhabdospora</taxon>
    </lineage>
</organism>
<feature type="chain" id="PRO_5040973407" description="PAP2 superfamily protein" evidence="1">
    <location>
        <begin position="23"/>
        <end position="401"/>
    </location>
</feature>
<name>A0A9W6SRJ6_9ACTN</name>
<keyword evidence="3" id="KW-1185">Reference proteome</keyword>
<dbReference type="SUPFAM" id="SSF48317">
    <property type="entry name" value="Acid phosphatase/Vanadium-dependent haloperoxidase"/>
    <property type="match status" value="1"/>
</dbReference>
<dbReference type="InterPro" id="IPR036938">
    <property type="entry name" value="PAP2/HPO_sf"/>
</dbReference>